<dbReference type="EMBL" id="MLYO01000023">
    <property type="protein sequence ID" value="OIK05226.1"/>
    <property type="molecule type" value="Genomic_DNA"/>
</dbReference>
<comment type="similarity">
    <text evidence="1">Belongs to the FPP/GGPP synthase family.</text>
</comment>
<dbReference type="InterPro" id="IPR000092">
    <property type="entry name" value="Polyprenyl_synt"/>
</dbReference>
<dbReference type="GO" id="GO:0004659">
    <property type="term" value="F:prenyltransferase activity"/>
    <property type="evidence" value="ECO:0007669"/>
    <property type="project" value="InterPro"/>
</dbReference>
<gene>
    <name evidence="2" type="ORF">BIV23_13255</name>
</gene>
<dbReference type="Gene3D" id="1.10.600.10">
    <property type="entry name" value="Farnesyl Diphosphate Synthase"/>
    <property type="match status" value="1"/>
</dbReference>
<evidence type="ECO:0000313" key="3">
    <source>
        <dbReference type="Proteomes" id="UP000179642"/>
    </source>
</evidence>
<evidence type="ECO:0000256" key="1">
    <source>
        <dbReference type="RuleBase" id="RU004466"/>
    </source>
</evidence>
<dbReference type="GO" id="GO:0008299">
    <property type="term" value="P:isoprenoid biosynthetic process"/>
    <property type="evidence" value="ECO:0007669"/>
    <property type="project" value="InterPro"/>
</dbReference>
<keyword evidence="1" id="KW-0808">Transferase</keyword>
<proteinExistence type="inferred from homology"/>
<dbReference type="OrthoDB" id="4601928at2"/>
<dbReference type="SUPFAM" id="SSF48576">
    <property type="entry name" value="Terpenoid synthases"/>
    <property type="match status" value="1"/>
</dbReference>
<keyword evidence="3" id="KW-1185">Reference proteome</keyword>
<protein>
    <recommendedName>
        <fullName evidence="4">Polyprenyl synthetase</fullName>
    </recommendedName>
</protein>
<comment type="caution">
    <text evidence="2">The sequence shown here is derived from an EMBL/GenBank/DDBJ whole genome shotgun (WGS) entry which is preliminary data.</text>
</comment>
<organism evidence="2 3">
    <name type="scientific">Streptomyces monashensis</name>
    <dbReference type="NCBI Taxonomy" id="1678012"/>
    <lineage>
        <taxon>Bacteria</taxon>
        <taxon>Bacillati</taxon>
        <taxon>Actinomycetota</taxon>
        <taxon>Actinomycetes</taxon>
        <taxon>Kitasatosporales</taxon>
        <taxon>Streptomycetaceae</taxon>
        <taxon>Streptomyces</taxon>
    </lineage>
</organism>
<evidence type="ECO:0008006" key="4">
    <source>
        <dbReference type="Google" id="ProtNLM"/>
    </source>
</evidence>
<dbReference type="InterPro" id="IPR008949">
    <property type="entry name" value="Isoprenoid_synthase_dom_sf"/>
</dbReference>
<name>A0A1S2QIF7_9ACTN</name>
<accession>A0A1S2QIF7</accession>
<dbReference type="Proteomes" id="UP000179642">
    <property type="component" value="Unassembled WGS sequence"/>
</dbReference>
<dbReference type="AlphaFoldDB" id="A0A1S2QIF7"/>
<evidence type="ECO:0000313" key="2">
    <source>
        <dbReference type="EMBL" id="OIK05226.1"/>
    </source>
</evidence>
<dbReference type="RefSeq" id="WP_071381013.1">
    <property type="nucleotide sequence ID" value="NZ_MLYO01000023.1"/>
</dbReference>
<reference evidence="2 3" key="1">
    <citation type="submission" date="2016-10" db="EMBL/GenBank/DDBJ databases">
        <title>Genome sequence of Streptomyces sp. MUSC 1.</title>
        <authorList>
            <person name="Lee L.-H."/>
            <person name="Ser H.-L."/>
            <person name="Law J.W.-F."/>
        </authorList>
    </citation>
    <scope>NUCLEOTIDE SEQUENCE [LARGE SCALE GENOMIC DNA]</scope>
    <source>
        <strain evidence="2 3">MUSC 1</strain>
    </source>
</reference>
<dbReference type="Pfam" id="PF00348">
    <property type="entry name" value="polyprenyl_synt"/>
    <property type="match status" value="1"/>
</dbReference>
<sequence length="327" mass="35461">MTASTYADLYHRMAADIDAERESVLDLLSPAPSVRAVVAKLLRERTFAYPLSVLPLIVHAAETGSPAPALPLTVVHDLWWTTACRLDDLADSPDGQETADPEVNQTLLAIVAAGTPLPLLIVQTLRVPGPIRAALSAEVARCWVAAAEGQLRDIEGEAVTATRSSVRNTYLGKSGAPFAMITAMAARLAGAEERRVAGWRSFGEVFGLIWQLFNDQEDILSGRFEDLRNGTVTYLLACCLEQAPPDSARRLTDLHSAAKSSAPARSALTRELLAPAVLATYTQHCEELQRRAHRILDELGGTEEYLTLLRDLVDQASRVLLRTDTAA</sequence>